<accession>A0A1I6PM32</accession>
<sequence>MVNIDQKIAAAEKKIDRERQKLRDLKAQSSKQERRDDTRRKILYGAAYLAGLNTLSERQQEQSLERIHALIRSQRDRDFLGLSVLDYECFAGTEKSKKLDGVKTQSLPFIPSDAPKS</sequence>
<evidence type="ECO:0000256" key="1">
    <source>
        <dbReference type="SAM" id="Coils"/>
    </source>
</evidence>
<reference evidence="3" key="1">
    <citation type="submission" date="2016-10" db="EMBL/GenBank/DDBJ databases">
        <authorList>
            <person name="Varghese N."/>
            <person name="Submissions S."/>
        </authorList>
    </citation>
    <scope>NUCLEOTIDE SEQUENCE [LARGE SCALE GENOMIC DNA]</scope>
    <source>
        <strain evidence="3">DSM 23422</strain>
    </source>
</reference>
<dbReference type="Proteomes" id="UP000199239">
    <property type="component" value="Unassembled WGS sequence"/>
</dbReference>
<dbReference type="AlphaFoldDB" id="A0A1I6PM32"/>
<feature type="coiled-coil region" evidence="1">
    <location>
        <begin position="1"/>
        <end position="35"/>
    </location>
</feature>
<name>A0A1I6PM32_9RHOB</name>
<evidence type="ECO:0008006" key="4">
    <source>
        <dbReference type="Google" id="ProtNLM"/>
    </source>
</evidence>
<dbReference type="OrthoDB" id="7728370at2"/>
<dbReference type="EMBL" id="FPAJ01000001">
    <property type="protein sequence ID" value="SFS41277.1"/>
    <property type="molecule type" value="Genomic_DNA"/>
</dbReference>
<organism evidence="2 3">
    <name type="scientific">Sulfitobacter marinus</name>
    <dbReference type="NCBI Taxonomy" id="394264"/>
    <lineage>
        <taxon>Bacteria</taxon>
        <taxon>Pseudomonadati</taxon>
        <taxon>Pseudomonadota</taxon>
        <taxon>Alphaproteobacteria</taxon>
        <taxon>Rhodobacterales</taxon>
        <taxon>Roseobacteraceae</taxon>
        <taxon>Sulfitobacter</taxon>
    </lineage>
</organism>
<proteinExistence type="predicted"/>
<evidence type="ECO:0000313" key="2">
    <source>
        <dbReference type="EMBL" id="SFS41277.1"/>
    </source>
</evidence>
<evidence type="ECO:0000313" key="3">
    <source>
        <dbReference type="Proteomes" id="UP000199239"/>
    </source>
</evidence>
<protein>
    <recommendedName>
        <fullName evidence="4">Relaxasome subunit MobC</fullName>
    </recommendedName>
</protein>
<keyword evidence="1" id="KW-0175">Coiled coil</keyword>
<dbReference type="RefSeq" id="WP_093914531.1">
    <property type="nucleotide sequence ID" value="NZ_FPAJ01000001.1"/>
</dbReference>
<gene>
    <name evidence="2" type="ORF">SAMN04488040_0239</name>
</gene>
<keyword evidence="3" id="KW-1185">Reference proteome</keyword>